<feature type="region of interest" description="Disordered" evidence="1">
    <location>
        <begin position="45"/>
        <end position="74"/>
    </location>
</feature>
<evidence type="ECO:0000313" key="2">
    <source>
        <dbReference type="EMBL" id="MCW6036469.1"/>
    </source>
</evidence>
<organism evidence="2 3">
    <name type="scientific">Spirulina subsalsa FACHB-351</name>
    <dbReference type="NCBI Taxonomy" id="234711"/>
    <lineage>
        <taxon>Bacteria</taxon>
        <taxon>Bacillati</taxon>
        <taxon>Cyanobacteriota</taxon>
        <taxon>Cyanophyceae</taxon>
        <taxon>Spirulinales</taxon>
        <taxon>Spirulinaceae</taxon>
        <taxon>Spirulina</taxon>
    </lineage>
</organism>
<dbReference type="EMBL" id="JAIHOM010000037">
    <property type="protein sequence ID" value="MCW6036469.1"/>
    <property type="molecule type" value="Genomic_DNA"/>
</dbReference>
<reference evidence="2 3" key="1">
    <citation type="submission" date="2021-08" db="EMBL/GenBank/DDBJ databases">
        <title>Draft genome sequence of Spirulina subsalsa with high tolerance to salinity and hype-accumulation of phycocyanin.</title>
        <authorList>
            <person name="Pei H."/>
            <person name="Jiang L."/>
        </authorList>
    </citation>
    <scope>NUCLEOTIDE SEQUENCE [LARGE SCALE GENOMIC DNA]</scope>
    <source>
        <strain evidence="2 3">FACHB-351</strain>
    </source>
</reference>
<evidence type="ECO:0000313" key="3">
    <source>
        <dbReference type="Proteomes" id="UP001526426"/>
    </source>
</evidence>
<proteinExistence type="predicted"/>
<feature type="compositionally biased region" description="Low complexity" evidence="1">
    <location>
        <begin position="45"/>
        <end position="65"/>
    </location>
</feature>
<sequence length="365" mass="40072">MSQPWIFSSLKSALTLSLIAALGGLGACEQLPNLVINVSPSSSENEVLPVGEENPNPVPVSAAASPPAPSPSNPTAIKQELQRLKSRRCEEIPERNIGAVLYSLCLDTSVGGRTRILSASSSIPGEQTGAIYWFRDDGEFYAFEQILPEGTTFFVLLDDQETMIQLGPQGQVDSIRDRSEWQDLMEHSREAIALIQQELGMGAVRAAGSPPVGSLLVAGQGGDFNHRTLTLTVPQSDTSRSIRGGAARWYDLHLATMVALTADHYCNHQSTRGVYFNYRADGGDVFMGQVFISCPEARSIMDRFGREEEAWVMLDRPDVDGDSIHYEIPNFTDTKAREFQRTIVRQLIPECIESGGQQFCPGDRY</sequence>
<protein>
    <submittedName>
        <fullName evidence="2">Uncharacterized protein</fullName>
    </submittedName>
</protein>
<comment type="caution">
    <text evidence="2">The sequence shown here is derived from an EMBL/GenBank/DDBJ whole genome shotgun (WGS) entry which is preliminary data.</text>
</comment>
<dbReference type="RefSeq" id="WP_265264236.1">
    <property type="nucleotide sequence ID" value="NZ_JAIHOM010000037.1"/>
</dbReference>
<accession>A0ABT3L4N7</accession>
<keyword evidence="3" id="KW-1185">Reference proteome</keyword>
<name>A0ABT3L4N7_9CYAN</name>
<dbReference type="Proteomes" id="UP001526426">
    <property type="component" value="Unassembled WGS sequence"/>
</dbReference>
<evidence type="ECO:0000256" key="1">
    <source>
        <dbReference type="SAM" id="MobiDB-lite"/>
    </source>
</evidence>
<gene>
    <name evidence="2" type="ORF">K4A83_09330</name>
</gene>